<evidence type="ECO:0000313" key="8">
    <source>
        <dbReference type="Proteomes" id="UP000192656"/>
    </source>
</evidence>
<dbReference type="GO" id="GO:0005615">
    <property type="term" value="C:extracellular space"/>
    <property type="evidence" value="ECO:0007669"/>
    <property type="project" value="InterPro"/>
</dbReference>
<dbReference type="Gene3D" id="2.150.10.10">
    <property type="entry name" value="Serralysin-like metalloprotease, C-terminal"/>
    <property type="match status" value="1"/>
</dbReference>
<sequence length="548" mass="56814">MNSTSFMSSPLGFAPRESVTPLDAINWTTVKVGPVVNVWFAPAYEAPNGDPAETTLAWAGAAKASVEASLQATSNVANITFNIVQDAAQANWAFFLSPTMPSDNSEDESLGFFQNTRSEIDYGGAKYTFDGYGIFNASASSWTDAGLQMGGSAFTTVLHEIGHGLGLSHPHDDSGEENDPNPPATIMRGVTGAFGSYGDNELNQSVYTVMSYNDGWQTSPAGPLTDVVAYGANGGFGALDIAVLQAKYGANTGFAAGDNVYNLPASDGDGTFYMSIWDTGGVDTISAARASAGAIIDLRAATLDYSDTGGGVVSYVTGVHGGVTIANGVVIENVIGGQGDDKITGNAANNVIAGDTGNDTIDGGAGRDTSLYGQSRASAGVTVENGTVTVAAQGGTDTLVNVERLQFTDEGLAFDTGAGENAGVVFRTYQAAFNRAPDEPGMGVWIKAADQGMSFEQIAAGFLRSSEFETAYGANPTSETYVSKLYENILGRAGEQSGIDFWQTKLAEGATQAMVLYTFAESSENIDRTAASVVNGVIYDLVSDALVA</sequence>
<keyword evidence="8" id="KW-1185">Reference proteome</keyword>
<reference evidence="7 8" key="1">
    <citation type="submission" date="2017-04" db="EMBL/GenBank/DDBJ databases">
        <authorList>
            <person name="Afonso C.L."/>
            <person name="Miller P.J."/>
            <person name="Scott M.A."/>
            <person name="Spackman E."/>
            <person name="Goraichik I."/>
            <person name="Dimitrov K.M."/>
            <person name="Suarez D.L."/>
            <person name="Swayne D.E."/>
        </authorList>
    </citation>
    <scope>NUCLEOTIDE SEQUENCE [LARGE SCALE GENOMIC DNA]</scope>
    <source>
        <strain evidence="7 8">CGMCC 1.10972</strain>
    </source>
</reference>
<dbReference type="Proteomes" id="UP000192656">
    <property type="component" value="Unassembled WGS sequence"/>
</dbReference>
<evidence type="ECO:0000256" key="2">
    <source>
        <dbReference type="ARBA" id="ARBA00004613"/>
    </source>
</evidence>
<dbReference type="RefSeq" id="WP_170923342.1">
    <property type="nucleotide sequence ID" value="NZ_FWXR01000019.1"/>
</dbReference>
<dbReference type="GO" id="GO:0005509">
    <property type="term" value="F:calcium ion binding"/>
    <property type="evidence" value="ECO:0007669"/>
    <property type="project" value="InterPro"/>
</dbReference>
<comment type="cofactor">
    <cofactor evidence="1">
        <name>Ca(2+)</name>
        <dbReference type="ChEBI" id="CHEBI:29108"/>
    </cofactor>
</comment>
<protein>
    <submittedName>
        <fullName evidence="7">Metallo-peptidase family M12B Reprolysin-like</fullName>
    </submittedName>
</protein>
<evidence type="ECO:0000259" key="6">
    <source>
        <dbReference type="SMART" id="SM00235"/>
    </source>
</evidence>
<dbReference type="SMART" id="SM00235">
    <property type="entry name" value="ZnMc"/>
    <property type="match status" value="1"/>
</dbReference>
<dbReference type="InterPro" id="IPR025282">
    <property type="entry name" value="DUF4214"/>
</dbReference>
<name>A0A1W2DZ96_9HYPH</name>
<feature type="domain" description="Peptidase metallopeptidase" evidence="6">
    <location>
        <begin position="40"/>
        <end position="196"/>
    </location>
</feature>
<evidence type="ECO:0000256" key="3">
    <source>
        <dbReference type="ARBA" id="ARBA00009490"/>
    </source>
</evidence>
<dbReference type="InterPro" id="IPR006026">
    <property type="entry name" value="Peptidase_Metallo"/>
</dbReference>
<evidence type="ECO:0000256" key="4">
    <source>
        <dbReference type="ARBA" id="ARBA00022525"/>
    </source>
</evidence>
<dbReference type="InterPro" id="IPR024079">
    <property type="entry name" value="MetalloPept_cat_dom_sf"/>
</dbReference>
<dbReference type="InterPro" id="IPR038255">
    <property type="entry name" value="PBS_linker_sf"/>
</dbReference>
<dbReference type="AlphaFoldDB" id="A0A1W2DZ96"/>
<gene>
    <name evidence="7" type="ORF">SAMN06297251_11940</name>
</gene>
<dbReference type="GO" id="GO:0008270">
    <property type="term" value="F:zinc ion binding"/>
    <property type="evidence" value="ECO:0007669"/>
    <property type="project" value="InterPro"/>
</dbReference>
<evidence type="ECO:0000256" key="1">
    <source>
        <dbReference type="ARBA" id="ARBA00001913"/>
    </source>
</evidence>
<organism evidence="7 8">
    <name type="scientific">Fulvimarina manganoxydans</name>
    <dbReference type="NCBI Taxonomy" id="937218"/>
    <lineage>
        <taxon>Bacteria</taxon>
        <taxon>Pseudomonadati</taxon>
        <taxon>Pseudomonadota</taxon>
        <taxon>Alphaproteobacteria</taxon>
        <taxon>Hyphomicrobiales</taxon>
        <taxon>Aurantimonadaceae</taxon>
        <taxon>Fulvimarina</taxon>
    </lineage>
</organism>
<dbReference type="Pfam" id="PF00353">
    <property type="entry name" value="HemolysinCabind"/>
    <property type="match status" value="1"/>
</dbReference>
<dbReference type="SUPFAM" id="SSF55486">
    <property type="entry name" value="Metalloproteases ('zincins'), catalytic domain"/>
    <property type="match status" value="1"/>
</dbReference>
<accession>A0A1W2DZ96</accession>
<dbReference type="InterPro" id="IPR013858">
    <property type="entry name" value="Peptidase_M10B_C"/>
</dbReference>
<evidence type="ECO:0000313" key="7">
    <source>
        <dbReference type="EMBL" id="SMD02749.1"/>
    </source>
</evidence>
<dbReference type="STRING" id="937218.SAMN06297251_11940"/>
<comment type="subcellular location">
    <subcellularLocation>
        <location evidence="2">Secreted</location>
    </subcellularLocation>
</comment>
<proteinExistence type="inferred from homology"/>
<dbReference type="Pfam" id="PF08548">
    <property type="entry name" value="Peptidase_M10_C"/>
    <property type="match status" value="1"/>
</dbReference>
<dbReference type="GO" id="GO:0008237">
    <property type="term" value="F:metallopeptidase activity"/>
    <property type="evidence" value="ECO:0007669"/>
    <property type="project" value="InterPro"/>
</dbReference>
<dbReference type="Gene3D" id="1.10.3130.20">
    <property type="entry name" value="Phycobilisome linker domain"/>
    <property type="match status" value="1"/>
</dbReference>
<comment type="similarity">
    <text evidence="3">Belongs to the peptidase M10B family.</text>
</comment>
<dbReference type="InterPro" id="IPR001343">
    <property type="entry name" value="Hemolysn_Ca-bd"/>
</dbReference>
<keyword evidence="4" id="KW-0964">Secreted</keyword>
<dbReference type="GO" id="GO:0006508">
    <property type="term" value="P:proteolysis"/>
    <property type="evidence" value="ECO:0007669"/>
    <property type="project" value="InterPro"/>
</dbReference>
<dbReference type="Pfam" id="PF13946">
    <property type="entry name" value="DUF4214"/>
    <property type="match status" value="1"/>
</dbReference>
<dbReference type="EMBL" id="FWXR01000019">
    <property type="protein sequence ID" value="SMD02749.1"/>
    <property type="molecule type" value="Genomic_DNA"/>
</dbReference>
<dbReference type="SUPFAM" id="SSF51120">
    <property type="entry name" value="beta-Roll"/>
    <property type="match status" value="1"/>
</dbReference>
<evidence type="ECO:0000256" key="5">
    <source>
        <dbReference type="ARBA" id="ARBA00022737"/>
    </source>
</evidence>
<keyword evidence="5" id="KW-0677">Repeat</keyword>
<dbReference type="InterPro" id="IPR011049">
    <property type="entry name" value="Serralysin-like_metalloprot_C"/>
</dbReference>
<dbReference type="Gene3D" id="3.40.390.10">
    <property type="entry name" value="Collagenase (Catalytic Domain)"/>
    <property type="match status" value="1"/>
</dbReference>